<protein>
    <submittedName>
        <fullName evidence="3">Uncharacterized protein</fullName>
    </submittedName>
</protein>
<evidence type="ECO:0000256" key="1">
    <source>
        <dbReference type="SAM" id="MobiDB-lite"/>
    </source>
</evidence>
<name>A0A1F5YT87_9BACT</name>
<dbReference type="STRING" id="1798371.A2W14_02430"/>
<gene>
    <name evidence="3" type="ORF">A2W14_02430</name>
</gene>
<accession>A0A1F5YT87</accession>
<dbReference type="EMBL" id="MFJA01000031">
    <property type="protein sequence ID" value="OGG03324.1"/>
    <property type="molecule type" value="Genomic_DNA"/>
</dbReference>
<keyword evidence="2" id="KW-0812">Transmembrane</keyword>
<keyword evidence="2" id="KW-0472">Membrane</keyword>
<dbReference type="AlphaFoldDB" id="A0A1F5YT87"/>
<proteinExistence type="predicted"/>
<dbReference type="Proteomes" id="UP000176665">
    <property type="component" value="Unassembled WGS sequence"/>
</dbReference>
<reference evidence="3 4" key="1">
    <citation type="journal article" date="2016" name="Nat. Commun.">
        <title>Thousands of microbial genomes shed light on interconnected biogeochemical processes in an aquifer system.</title>
        <authorList>
            <person name="Anantharaman K."/>
            <person name="Brown C.T."/>
            <person name="Hug L.A."/>
            <person name="Sharon I."/>
            <person name="Castelle C.J."/>
            <person name="Probst A.J."/>
            <person name="Thomas B.C."/>
            <person name="Singh A."/>
            <person name="Wilkins M.J."/>
            <person name="Karaoz U."/>
            <person name="Brodie E.L."/>
            <person name="Williams K.H."/>
            <person name="Hubbard S.S."/>
            <person name="Banfield J.F."/>
        </authorList>
    </citation>
    <scope>NUCLEOTIDE SEQUENCE [LARGE SCALE GENOMIC DNA]</scope>
</reference>
<feature type="region of interest" description="Disordered" evidence="1">
    <location>
        <begin position="75"/>
        <end position="99"/>
    </location>
</feature>
<feature type="transmembrane region" description="Helical" evidence="2">
    <location>
        <begin position="20"/>
        <end position="39"/>
    </location>
</feature>
<comment type="caution">
    <text evidence="3">The sequence shown here is derived from an EMBL/GenBank/DDBJ whole genome shotgun (WGS) entry which is preliminary data.</text>
</comment>
<sequence length="99" mass="11339">MEDKNQNQEFKLLTDKSFMVATFLAVVMFVVLLTVARIVNRNEQYTQTESKAGNKVMIEETAADISGLDREVTSLQKELQQESENELEPDLNIDLELEE</sequence>
<evidence type="ECO:0000313" key="4">
    <source>
        <dbReference type="Proteomes" id="UP000176665"/>
    </source>
</evidence>
<organism evidence="3 4">
    <name type="scientific">Candidatus Gottesmanbacteria bacterium RBG_16_37_8</name>
    <dbReference type="NCBI Taxonomy" id="1798371"/>
    <lineage>
        <taxon>Bacteria</taxon>
        <taxon>Candidatus Gottesmaniibacteriota</taxon>
    </lineage>
</organism>
<keyword evidence="2" id="KW-1133">Transmembrane helix</keyword>
<evidence type="ECO:0000313" key="3">
    <source>
        <dbReference type="EMBL" id="OGG03324.1"/>
    </source>
</evidence>
<feature type="compositionally biased region" description="Acidic residues" evidence="1">
    <location>
        <begin position="81"/>
        <end position="99"/>
    </location>
</feature>
<evidence type="ECO:0000256" key="2">
    <source>
        <dbReference type="SAM" id="Phobius"/>
    </source>
</evidence>